<dbReference type="KEGG" id="sgrg:L0C25_10355"/>
<proteinExistence type="predicted"/>
<dbReference type="SUPFAM" id="SSF47598">
    <property type="entry name" value="Ribbon-helix-helix"/>
    <property type="match status" value="1"/>
</dbReference>
<dbReference type="InterPro" id="IPR010985">
    <property type="entry name" value="Ribbon_hlx_hlx"/>
</dbReference>
<dbReference type="EMBL" id="CP094970">
    <property type="protein sequence ID" value="UYM07444.1"/>
    <property type="molecule type" value="Genomic_DNA"/>
</dbReference>
<accession>A0AA46TM45</accession>
<reference evidence="2" key="1">
    <citation type="submission" date="2022-01" db="EMBL/GenBank/DDBJ databases">
        <title>Nocardioidaceae gen. sp. A5X3R13.</title>
        <authorList>
            <person name="Lopez Marin M.A."/>
            <person name="Uhlik O."/>
        </authorList>
    </citation>
    <scope>NUCLEOTIDE SEQUENCE</scope>
    <source>
        <strain evidence="2">A5X3R13</strain>
    </source>
</reference>
<dbReference type="GO" id="GO:0006355">
    <property type="term" value="P:regulation of DNA-templated transcription"/>
    <property type="evidence" value="ECO:0007669"/>
    <property type="project" value="InterPro"/>
</dbReference>
<dbReference type="GO" id="GO:0003677">
    <property type="term" value="F:DNA binding"/>
    <property type="evidence" value="ECO:0007669"/>
    <property type="project" value="UniProtKB-KW"/>
</dbReference>
<evidence type="ECO:0000313" key="3">
    <source>
        <dbReference type="Proteomes" id="UP001164390"/>
    </source>
</evidence>
<name>A0AA46TM45_9ACTN</name>
<feature type="compositionally biased region" description="Basic and acidic residues" evidence="1">
    <location>
        <begin position="7"/>
        <end position="22"/>
    </location>
</feature>
<gene>
    <name evidence="2" type="ORF">L0C25_10355</name>
</gene>
<keyword evidence="2" id="KW-0238">DNA-binding</keyword>
<organism evidence="2 3">
    <name type="scientific">Solicola gregarius</name>
    <dbReference type="NCBI Taxonomy" id="2908642"/>
    <lineage>
        <taxon>Bacteria</taxon>
        <taxon>Bacillati</taxon>
        <taxon>Actinomycetota</taxon>
        <taxon>Actinomycetes</taxon>
        <taxon>Propionibacteriales</taxon>
        <taxon>Nocardioidaceae</taxon>
        <taxon>Solicola</taxon>
    </lineage>
</organism>
<feature type="region of interest" description="Disordered" evidence="1">
    <location>
        <begin position="1"/>
        <end position="22"/>
    </location>
</feature>
<protein>
    <submittedName>
        <fullName evidence="2">DNA-binding protein</fullName>
    </submittedName>
</protein>
<dbReference type="RefSeq" id="WP_271636419.1">
    <property type="nucleotide sequence ID" value="NZ_CP094970.1"/>
</dbReference>
<dbReference type="AlphaFoldDB" id="A0AA46TM45"/>
<evidence type="ECO:0000256" key="1">
    <source>
        <dbReference type="SAM" id="MobiDB-lite"/>
    </source>
</evidence>
<dbReference type="Proteomes" id="UP001164390">
    <property type="component" value="Chromosome"/>
</dbReference>
<evidence type="ECO:0000313" key="2">
    <source>
        <dbReference type="EMBL" id="UYM07444.1"/>
    </source>
</evidence>
<sequence length="66" mass="7631">MAMTLRLTEEQTERLRATAEREGESMQAIAVRAIEEYTNRRVARRDELLQQIIAEDADVLRRLGDA</sequence>
<keyword evidence="3" id="KW-1185">Reference proteome</keyword>